<evidence type="ECO:0000313" key="2">
    <source>
        <dbReference type="Proteomes" id="UP000380867"/>
    </source>
</evidence>
<accession>A0A5M4FDS6</accession>
<name>A0A5M4FDS6_9ACTN</name>
<keyword evidence="2" id="KW-1185">Reference proteome</keyword>
<dbReference type="OrthoDB" id="3541931at2"/>
<proteinExistence type="predicted"/>
<protein>
    <submittedName>
        <fullName evidence="1">Uncharacterized protein</fullName>
    </submittedName>
</protein>
<sequence>MGRLVVGTIVLAALVSCGDATGPTATPTPFQGTQPAGTYEAEASAVARPERSMLRLTTKDVAVGCSTAPRATVVVEIDPAEARDFVYVNLTQHIVAPSGNETCLEQGTRQLTVDLGARGSKASQVVVNNQAWGAKDQLGELQKCEAPFGCSGPPTDHCDQQWIDQLLSGVEVAPERQTKTVACDGTWLILDVDAVISGCEGRDGAAPPSGCAGKGTHARWFARFSEEDPIGWDVVASGDEAGCAVPDAEHLDVPRALCRDLPGREQ</sequence>
<organism evidence="1 2">
    <name type="scientific">Aeromicrobium ginsengisoli</name>
    <dbReference type="NCBI Taxonomy" id="363867"/>
    <lineage>
        <taxon>Bacteria</taxon>
        <taxon>Bacillati</taxon>
        <taxon>Actinomycetota</taxon>
        <taxon>Actinomycetes</taxon>
        <taxon>Propionibacteriales</taxon>
        <taxon>Nocardioidaceae</taxon>
        <taxon>Aeromicrobium</taxon>
    </lineage>
</organism>
<dbReference type="RefSeq" id="WP_149688853.1">
    <property type="nucleotide sequence ID" value="NZ_SDPQ02000002.1"/>
</dbReference>
<gene>
    <name evidence="1" type="ORF">ESP70_008430</name>
</gene>
<reference evidence="1" key="1">
    <citation type="submission" date="2019-09" db="EMBL/GenBank/DDBJ databases">
        <authorList>
            <person name="Li J."/>
        </authorList>
    </citation>
    <scope>NUCLEOTIDE SEQUENCE [LARGE SCALE GENOMIC DNA]</scope>
    <source>
        <strain evidence="1">JCM 14732</strain>
    </source>
</reference>
<dbReference type="EMBL" id="SDPQ02000002">
    <property type="protein sequence ID" value="KAA1397402.1"/>
    <property type="molecule type" value="Genomic_DNA"/>
</dbReference>
<dbReference type="AlphaFoldDB" id="A0A5M4FDS6"/>
<dbReference type="PROSITE" id="PS51257">
    <property type="entry name" value="PROKAR_LIPOPROTEIN"/>
    <property type="match status" value="1"/>
</dbReference>
<comment type="caution">
    <text evidence="1">The sequence shown here is derived from an EMBL/GenBank/DDBJ whole genome shotgun (WGS) entry which is preliminary data.</text>
</comment>
<evidence type="ECO:0000313" key="1">
    <source>
        <dbReference type="EMBL" id="KAA1397402.1"/>
    </source>
</evidence>
<dbReference type="Proteomes" id="UP000380867">
    <property type="component" value="Unassembled WGS sequence"/>
</dbReference>